<evidence type="ECO:0000313" key="4">
    <source>
        <dbReference type="EMBL" id="RKG30087.1"/>
    </source>
</evidence>
<dbReference type="Gene3D" id="1.10.357.10">
    <property type="entry name" value="Tetracycline Repressor, domain 2"/>
    <property type="match status" value="1"/>
</dbReference>
<dbReference type="Gene3D" id="1.10.10.60">
    <property type="entry name" value="Homeodomain-like"/>
    <property type="match status" value="1"/>
</dbReference>
<sequence length="212" mass="24297">MSIREERKRQSRQALLDAALSFSMAGQAFSSTSLREITKSAGLVPTAFYRHFQDMEQLGLELVDQASLHIKQIEYQMGQIFQHQPDMRVETSLRLLFQKVSLNPEPWVFLIAERWGGSSALRTAIQREIEYMIDDLSADLGRTEKLSQLKDAQDVLVLSQMLINMALNWVMQWLNLQRSVPAEQLVQMQEQLVQQAIGQVKLLLRGLLPKEA</sequence>
<evidence type="ECO:0000256" key="2">
    <source>
        <dbReference type="PROSITE-ProRule" id="PRU00335"/>
    </source>
</evidence>
<accession>A0A3A8E5H1</accession>
<dbReference type="Proteomes" id="UP000282388">
    <property type="component" value="Unassembled WGS sequence"/>
</dbReference>
<dbReference type="PANTHER" id="PTHR47752:SF1">
    <property type="entry name" value="HTH-TYPE TRANSCRIPTIONAL REPRESSOR FABR"/>
    <property type="match status" value="1"/>
</dbReference>
<gene>
    <name evidence="4" type="ORF">D7V32_12385</name>
</gene>
<dbReference type="InterPro" id="IPR050692">
    <property type="entry name" value="HTH_transcr_repressor_FabR"/>
</dbReference>
<comment type="caution">
    <text evidence="4">The sequence shown here is derived from an EMBL/GenBank/DDBJ whole genome shotgun (WGS) entry which is preliminary data.</text>
</comment>
<reference evidence="4 5" key="1">
    <citation type="submission" date="2018-09" db="EMBL/GenBank/DDBJ databases">
        <title>The draft genome of Acinetobacter spp. strains.</title>
        <authorList>
            <person name="Qin J."/>
            <person name="Feng Y."/>
            <person name="Zong Z."/>
        </authorList>
    </citation>
    <scope>NUCLEOTIDE SEQUENCE [LARGE SCALE GENOMIC DNA]</scope>
    <source>
        <strain evidence="4 5">WCHAc060012</strain>
    </source>
</reference>
<dbReference type="InterPro" id="IPR001647">
    <property type="entry name" value="HTH_TetR"/>
</dbReference>
<organism evidence="4 5">
    <name type="scientific">Acinetobacter tianfuensis</name>
    <dbReference type="NCBI Taxonomy" id="2419603"/>
    <lineage>
        <taxon>Bacteria</taxon>
        <taxon>Pseudomonadati</taxon>
        <taxon>Pseudomonadota</taxon>
        <taxon>Gammaproteobacteria</taxon>
        <taxon>Moraxellales</taxon>
        <taxon>Moraxellaceae</taxon>
        <taxon>Acinetobacter</taxon>
    </lineage>
</organism>
<feature type="domain" description="HTH tetR-type" evidence="3">
    <location>
        <begin position="9"/>
        <end position="70"/>
    </location>
</feature>
<dbReference type="SUPFAM" id="SSF48498">
    <property type="entry name" value="Tetracyclin repressor-like, C-terminal domain"/>
    <property type="match status" value="1"/>
</dbReference>
<dbReference type="PANTHER" id="PTHR47752">
    <property type="entry name" value="HTH-TYPE TRANSCRIPTIONAL REPRESSOR FABR"/>
    <property type="match status" value="1"/>
</dbReference>
<dbReference type="EMBL" id="RAXV01000028">
    <property type="protein sequence ID" value="RKG30087.1"/>
    <property type="molecule type" value="Genomic_DNA"/>
</dbReference>
<keyword evidence="5" id="KW-1185">Reference proteome</keyword>
<dbReference type="RefSeq" id="WP_120403166.1">
    <property type="nucleotide sequence ID" value="NZ_RAXV01000028.1"/>
</dbReference>
<protein>
    <submittedName>
        <fullName evidence="4">TetR family transcriptional regulator</fullName>
    </submittedName>
</protein>
<dbReference type="OrthoDB" id="8617654at2"/>
<dbReference type="PROSITE" id="PS50977">
    <property type="entry name" value="HTH_TETR_2"/>
    <property type="match status" value="1"/>
</dbReference>
<feature type="DNA-binding region" description="H-T-H motif" evidence="2">
    <location>
        <begin position="33"/>
        <end position="52"/>
    </location>
</feature>
<dbReference type="Pfam" id="PF00440">
    <property type="entry name" value="TetR_N"/>
    <property type="match status" value="1"/>
</dbReference>
<dbReference type="InterPro" id="IPR036271">
    <property type="entry name" value="Tet_transcr_reg_TetR-rel_C_sf"/>
</dbReference>
<dbReference type="InterPro" id="IPR009057">
    <property type="entry name" value="Homeodomain-like_sf"/>
</dbReference>
<dbReference type="AlphaFoldDB" id="A0A3A8E5H1"/>
<evidence type="ECO:0000259" key="3">
    <source>
        <dbReference type="PROSITE" id="PS50977"/>
    </source>
</evidence>
<evidence type="ECO:0000313" key="5">
    <source>
        <dbReference type="Proteomes" id="UP000282388"/>
    </source>
</evidence>
<proteinExistence type="predicted"/>
<evidence type="ECO:0000256" key="1">
    <source>
        <dbReference type="ARBA" id="ARBA00023125"/>
    </source>
</evidence>
<dbReference type="SUPFAM" id="SSF46689">
    <property type="entry name" value="Homeodomain-like"/>
    <property type="match status" value="1"/>
</dbReference>
<keyword evidence="1 2" id="KW-0238">DNA-binding</keyword>
<dbReference type="GO" id="GO:0003677">
    <property type="term" value="F:DNA binding"/>
    <property type="evidence" value="ECO:0007669"/>
    <property type="project" value="UniProtKB-UniRule"/>
</dbReference>
<name>A0A3A8E5H1_9GAMM</name>